<dbReference type="EMBL" id="JXYS01000036">
    <property type="protein sequence ID" value="KJF17520.1"/>
    <property type="molecule type" value="Genomic_DNA"/>
</dbReference>
<keyword evidence="3" id="KW-1185">Reference proteome</keyword>
<evidence type="ECO:0000313" key="3">
    <source>
        <dbReference type="Proteomes" id="UP000032360"/>
    </source>
</evidence>
<protein>
    <submittedName>
        <fullName evidence="2">Uncharacterized protein</fullName>
    </submittedName>
</protein>
<evidence type="ECO:0000256" key="1">
    <source>
        <dbReference type="SAM" id="Phobius"/>
    </source>
</evidence>
<dbReference type="AlphaFoldDB" id="A0A0D8HHQ2"/>
<evidence type="ECO:0000313" key="2">
    <source>
        <dbReference type="EMBL" id="KJF17520.1"/>
    </source>
</evidence>
<dbReference type="Proteomes" id="UP000032360">
    <property type="component" value="Unassembled WGS sequence"/>
</dbReference>
<feature type="transmembrane region" description="Helical" evidence="1">
    <location>
        <begin position="68"/>
        <end position="90"/>
    </location>
</feature>
<comment type="caution">
    <text evidence="2">The sequence shown here is derived from an EMBL/GenBank/DDBJ whole genome shotgun (WGS) entry which is preliminary data.</text>
</comment>
<sequence>MVASQTRFGLGDGDKFIHRTHRAPELSTFQRCQQDSDRQPFVAALERYLLLAMSSVVSHFNFSNRTPFLRGSLFVLMASEIGLIFARFSIDLTSSWSM</sequence>
<name>A0A0D8HHQ2_9ACTN</name>
<organism evidence="2 3">
    <name type="scientific">Acidithrix ferrooxidans</name>
    <dbReference type="NCBI Taxonomy" id="1280514"/>
    <lineage>
        <taxon>Bacteria</taxon>
        <taxon>Bacillati</taxon>
        <taxon>Actinomycetota</taxon>
        <taxon>Acidimicrobiia</taxon>
        <taxon>Acidimicrobiales</taxon>
        <taxon>Acidimicrobiaceae</taxon>
        <taxon>Acidithrix</taxon>
    </lineage>
</organism>
<keyword evidence="1" id="KW-0472">Membrane</keyword>
<proteinExistence type="predicted"/>
<gene>
    <name evidence="2" type="ORF">AXFE_15790</name>
</gene>
<keyword evidence="1" id="KW-0812">Transmembrane</keyword>
<keyword evidence="1" id="KW-1133">Transmembrane helix</keyword>
<reference evidence="2 3" key="1">
    <citation type="submission" date="2015-01" db="EMBL/GenBank/DDBJ databases">
        <title>Draft genome of the acidophilic iron oxidizer Acidithrix ferrooxidans strain Py-F3.</title>
        <authorList>
            <person name="Poehlein A."/>
            <person name="Eisen S."/>
            <person name="Schloemann M."/>
            <person name="Johnson B.D."/>
            <person name="Daniel R."/>
            <person name="Muehling M."/>
        </authorList>
    </citation>
    <scope>NUCLEOTIDE SEQUENCE [LARGE SCALE GENOMIC DNA]</scope>
    <source>
        <strain evidence="2 3">Py-F3</strain>
    </source>
</reference>
<accession>A0A0D8HHQ2</accession>